<reference evidence="1 2" key="1">
    <citation type="submission" date="2021-06" db="EMBL/GenBank/DDBJ databases">
        <authorList>
            <person name="Kallberg Y."/>
            <person name="Tangrot J."/>
            <person name="Rosling A."/>
        </authorList>
    </citation>
    <scope>NUCLEOTIDE SEQUENCE [LARGE SCALE GENOMIC DNA]</scope>
    <source>
        <strain evidence="1 2">120-4 pot B 10/14</strain>
    </source>
</reference>
<evidence type="ECO:0000313" key="2">
    <source>
        <dbReference type="Proteomes" id="UP000789901"/>
    </source>
</evidence>
<accession>A0ABN7UT11</accession>
<dbReference type="Proteomes" id="UP000789901">
    <property type="component" value="Unassembled WGS sequence"/>
</dbReference>
<protein>
    <submittedName>
        <fullName evidence="1">3600_t:CDS:1</fullName>
    </submittedName>
</protein>
<comment type="caution">
    <text evidence="1">The sequence shown here is derived from an EMBL/GenBank/DDBJ whole genome shotgun (WGS) entry which is preliminary data.</text>
</comment>
<gene>
    <name evidence="1" type="ORF">GMARGA_LOCUS9425</name>
</gene>
<feature type="non-terminal residue" evidence="1">
    <location>
        <position position="148"/>
    </location>
</feature>
<name>A0ABN7UT11_GIGMA</name>
<proteinExistence type="predicted"/>
<organism evidence="1 2">
    <name type="scientific">Gigaspora margarita</name>
    <dbReference type="NCBI Taxonomy" id="4874"/>
    <lineage>
        <taxon>Eukaryota</taxon>
        <taxon>Fungi</taxon>
        <taxon>Fungi incertae sedis</taxon>
        <taxon>Mucoromycota</taxon>
        <taxon>Glomeromycotina</taxon>
        <taxon>Glomeromycetes</taxon>
        <taxon>Diversisporales</taxon>
        <taxon>Gigasporaceae</taxon>
        <taxon>Gigaspora</taxon>
    </lineage>
</organism>
<evidence type="ECO:0000313" key="1">
    <source>
        <dbReference type="EMBL" id="CAG8652398.1"/>
    </source>
</evidence>
<dbReference type="EMBL" id="CAJVQB010005059">
    <property type="protein sequence ID" value="CAG8652398.1"/>
    <property type="molecule type" value="Genomic_DNA"/>
</dbReference>
<sequence>MSKDVICNDVLETSLNIRGNLLKSEKKNQASKEVRNKQVQDKEETSAVLEPEGLVLETLVEVGLSNNKNLSASIGRHNGIYSDCYYNKVENGKDKSEAFGYYQAISYINEFQKVVSCNKESKERNKENYLEKPVFIVIQAVIVKKSTG</sequence>
<keyword evidence="2" id="KW-1185">Reference proteome</keyword>